<dbReference type="Proteomes" id="UP000092024">
    <property type="component" value="Unassembled WGS sequence"/>
</dbReference>
<dbReference type="PANTHER" id="PTHR43877:SF6">
    <property type="entry name" value="GCN5-RELATED N-ACETYLTRANSFERASE"/>
    <property type="match status" value="1"/>
</dbReference>
<reference evidence="4 5" key="1">
    <citation type="submission" date="2016-05" db="EMBL/GenBank/DDBJ databases">
        <title>Paenibacillus oryzae. sp. nov., isolated from the rice root.</title>
        <authorList>
            <person name="Zhang J."/>
            <person name="Zhang X."/>
        </authorList>
    </citation>
    <scope>NUCLEOTIDE SEQUENCE [LARGE SCALE GENOMIC DNA]</scope>
    <source>
        <strain evidence="4 5">1DrF-4</strain>
    </source>
</reference>
<dbReference type="InterPro" id="IPR000182">
    <property type="entry name" value="GNAT_dom"/>
</dbReference>
<dbReference type="InterPro" id="IPR016181">
    <property type="entry name" value="Acyl_CoA_acyltransferase"/>
</dbReference>
<dbReference type="GO" id="GO:0016747">
    <property type="term" value="F:acyltransferase activity, transferring groups other than amino-acyl groups"/>
    <property type="evidence" value="ECO:0007669"/>
    <property type="project" value="InterPro"/>
</dbReference>
<dbReference type="CDD" id="cd04301">
    <property type="entry name" value="NAT_SF"/>
    <property type="match status" value="2"/>
</dbReference>
<dbReference type="Gene3D" id="3.40.630.30">
    <property type="match status" value="1"/>
</dbReference>
<sequence length="338" mass="38221">MTFYLRELDLPGDYEALAQLQNQDNSEPVTAEILEAEDAKMYETGHTWKDENGLLAGYDRTRRVAVNDEGVIVGYLNSWRAPWTEPGYICNHLIVDKNYRNQGIGSLLLAHALDWSQGIGASALISALWDNQPQYLQFAENRGFVVERHTFQSVVPLDSEQAKNLPSSEEQLAASGLVIKTLADLSDDNSLQKLFQLSIETMPDIPGYMGTAPDYDSWRKWYLEVTGFSPELVLIAVDGERFAGYTNVIFNQDTNGLYHEYTTVHRDYRGRKIAQALKLKAIELGIERKAAYIRTDNDSLNVPILSINRKLGYLPERGHYRILAPIESVIEKMAERAT</sequence>
<dbReference type="Pfam" id="PF00583">
    <property type="entry name" value="Acetyltransf_1"/>
    <property type="match status" value="2"/>
</dbReference>
<evidence type="ECO:0000313" key="5">
    <source>
        <dbReference type="Proteomes" id="UP000092024"/>
    </source>
</evidence>
<evidence type="ECO:0000256" key="2">
    <source>
        <dbReference type="ARBA" id="ARBA00023315"/>
    </source>
</evidence>
<dbReference type="EMBL" id="LYPA01000031">
    <property type="protein sequence ID" value="OBR67873.1"/>
    <property type="molecule type" value="Genomic_DNA"/>
</dbReference>
<feature type="domain" description="N-acetyltransferase" evidence="3">
    <location>
        <begin position="177"/>
        <end position="335"/>
    </location>
</feature>
<organism evidence="4 5">
    <name type="scientific">Paenibacillus oryzae</name>
    <dbReference type="NCBI Taxonomy" id="1844972"/>
    <lineage>
        <taxon>Bacteria</taxon>
        <taxon>Bacillati</taxon>
        <taxon>Bacillota</taxon>
        <taxon>Bacilli</taxon>
        <taxon>Bacillales</taxon>
        <taxon>Paenibacillaceae</taxon>
        <taxon>Paenibacillus</taxon>
    </lineage>
</organism>
<name>A0A1A5YQL9_9BACL</name>
<dbReference type="AlphaFoldDB" id="A0A1A5YQL9"/>
<keyword evidence="5" id="KW-1185">Reference proteome</keyword>
<dbReference type="STRING" id="1844972.A7K91_08845"/>
<proteinExistence type="predicted"/>
<evidence type="ECO:0000259" key="3">
    <source>
        <dbReference type="PROSITE" id="PS51186"/>
    </source>
</evidence>
<evidence type="ECO:0000313" key="4">
    <source>
        <dbReference type="EMBL" id="OBR67873.1"/>
    </source>
</evidence>
<feature type="domain" description="N-acetyltransferase" evidence="3">
    <location>
        <begin position="3"/>
        <end position="166"/>
    </location>
</feature>
<evidence type="ECO:0000256" key="1">
    <source>
        <dbReference type="ARBA" id="ARBA00022679"/>
    </source>
</evidence>
<gene>
    <name evidence="4" type="ORF">A7K91_08845</name>
</gene>
<dbReference type="PANTHER" id="PTHR43877">
    <property type="entry name" value="AMINOALKYLPHOSPHONATE N-ACETYLTRANSFERASE-RELATED-RELATED"/>
    <property type="match status" value="1"/>
</dbReference>
<keyword evidence="2" id="KW-0012">Acyltransferase</keyword>
<accession>A0A1A5YQL9</accession>
<dbReference type="SUPFAM" id="SSF55729">
    <property type="entry name" value="Acyl-CoA N-acyltransferases (Nat)"/>
    <property type="match status" value="2"/>
</dbReference>
<comment type="caution">
    <text evidence="4">The sequence shown here is derived from an EMBL/GenBank/DDBJ whole genome shotgun (WGS) entry which is preliminary data.</text>
</comment>
<dbReference type="PROSITE" id="PS51186">
    <property type="entry name" value="GNAT"/>
    <property type="match status" value="2"/>
</dbReference>
<protein>
    <recommendedName>
        <fullName evidence="3">N-acetyltransferase domain-containing protein</fullName>
    </recommendedName>
</protein>
<dbReference type="InterPro" id="IPR050832">
    <property type="entry name" value="Bact_Acetyltransf"/>
</dbReference>
<keyword evidence="1" id="KW-0808">Transferase</keyword>